<evidence type="ECO:0000256" key="3">
    <source>
        <dbReference type="ARBA" id="ARBA00023186"/>
    </source>
</evidence>
<keyword evidence="3" id="KW-0143">Chaperone</keyword>
<dbReference type="PANTHER" id="PTHR19375">
    <property type="entry name" value="HEAT SHOCK PROTEIN 70KDA"/>
    <property type="match status" value="1"/>
</dbReference>
<proteinExistence type="predicted"/>
<dbReference type="SUPFAM" id="SSF53067">
    <property type="entry name" value="Actin-like ATPase domain"/>
    <property type="match status" value="2"/>
</dbReference>
<dbReference type="GO" id="GO:0005524">
    <property type="term" value="F:ATP binding"/>
    <property type="evidence" value="ECO:0007669"/>
    <property type="project" value="UniProtKB-KW"/>
</dbReference>
<dbReference type="AlphaFoldDB" id="A0A9D2N862"/>
<dbReference type="GO" id="GO:0140662">
    <property type="term" value="F:ATP-dependent protein folding chaperone"/>
    <property type="evidence" value="ECO:0007669"/>
    <property type="project" value="InterPro"/>
</dbReference>
<evidence type="ECO:0000313" key="5">
    <source>
        <dbReference type="Proteomes" id="UP000823849"/>
    </source>
</evidence>
<dbReference type="InterPro" id="IPR043129">
    <property type="entry name" value="ATPase_NBD"/>
</dbReference>
<sequence length="294" mass="32609">MMANVIGLDFGNCYSFPCFISEIDLSKGRIGGIVHDLLPNGRNDGIPSVFFYSNKVQLNQNSKPLPWCCEDAVRTAAKPQKNRVRTLKRHLGEKLVLDDRTFTYDEAITQVIQHCIRSANKVLKAGYLTETNLVSIAYPATYTNAQKTRLIELVEKATLENGEHLKVFGTIAEPAAAALDYLAEFAKSSAETTVLTYDLGGGTFDLGLVAAYPKGRQNASGHTYYYDIINTDGINDLGGTEFDEVMYQILLKKFGAVRKLSQGEKNILKTLSESTKIELSNNQEVYPEIYNGRV</sequence>
<dbReference type="Pfam" id="PF00012">
    <property type="entry name" value="HSP70"/>
    <property type="match status" value="1"/>
</dbReference>
<evidence type="ECO:0000256" key="1">
    <source>
        <dbReference type="ARBA" id="ARBA00022741"/>
    </source>
</evidence>
<reference evidence="4" key="1">
    <citation type="journal article" date="2021" name="PeerJ">
        <title>Extensive microbial diversity within the chicken gut microbiome revealed by metagenomics and culture.</title>
        <authorList>
            <person name="Gilroy R."/>
            <person name="Ravi A."/>
            <person name="Getino M."/>
            <person name="Pursley I."/>
            <person name="Horton D.L."/>
            <person name="Alikhan N.F."/>
            <person name="Baker D."/>
            <person name="Gharbi K."/>
            <person name="Hall N."/>
            <person name="Watson M."/>
            <person name="Adriaenssens E.M."/>
            <person name="Foster-Nyarko E."/>
            <person name="Jarju S."/>
            <person name="Secka A."/>
            <person name="Antonio M."/>
            <person name="Oren A."/>
            <person name="Chaudhuri R.R."/>
            <person name="La Ragione R."/>
            <person name="Hildebrand F."/>
            <person name="Pallen M.J."/>
        </authorList>
    </citation>
    <scope>NUCLEOTIDE SEQUENCE</scope>
    <source>
        <strain evidence="4">CHK185-5351</strain>
    </source>
</reference>
<evidence type="ECO:0000256" key="2">
    <source>
        <dbReference type="ARBA" id="ARBA00022840"/>
    </source>
</evidence>
<dbReference type="Gene3D" id="3.30.420.40">
    <property type="match status" value="2"/>
</dbReference>
<name>A0A9D2N862_9FIRM</name>
<keyword evidence="1" id="KW-0547">Nucleotide-binding</keyword>
<dbReference type="EMBL" id="DWWU01000006">
    <property type="protein sequence ID" value="HJC14460.1"/>
    <property type="molecule type" value="Genomic_DNA"/>
</dbReference>
<dbReference type="Proteomes" id="UP000823849">
    <property type="component" value="Unassembled WGS sequence"/>
</dbReference>
<gene>
    <name evidence="4" type="ORF">H9705_01350</name>
</gene>
<protein>
    <submittedName>
        <fullName evidence="4">Hsp70 family protein</fullName>
    </submittedName>
</protein>
<organism evidence="4 5">
    <name type="scientific">Candidatus Fusicatenibacter intestinigallinarum</name>
    <dbReference type="NCBI Taxonomy" id="2838598"/>
    <lineage>
        <taxon>Bacteria</taxon>
        <taxon>Bacillati</taxon>
        <taxon>Bacillota</taxon>
        <taxon>Clostridia</taxon>
        <taxon>Lachnospirales</taxon>
        <taxon>Lachnospiraceae</taxon>
        <taxon>Fusicatenibacter</taxon>
    </lineage>
</organism>
<keyword evidence="2" id="KW-0067">ATP-binding</keyword>
<accession>A0A9D2N862</accession>
<reference evidence="4" key="2">
    <citation type="submission" date="2021-04" db="EMBL/GenBank/DDBJ databases">
        <authorList>
            <person name="Gilroy R."/>
        </authorList>
    </citation>
    <scope>NUCLEOTIDE SEQUENCE</scope>
    <source>
        <strain evidence="4">CHK185-5351</strain>
    </source>
</reference>
<dbReference type="InterPro" id="IPR013126">
    <property type="entry name" value="Hsp_70_fam"/>
</dbReference>
<evidence type="ECO:0000313" key="4">
    <source>
        <dbReference type="EMBL" id="HJC14460.1"/>
    </source>
</evidence>
<comment type="caution">
    <text evidence="4">The sequence shown here is derived from an EMBL/GenBank/DDBJ whole genome shotgun (WGS) entry which is preliminary data.</text>
</comment>